<reference evidence="1" key="1">
    <citation type="submission" date="2021-03" db="EMBL/GenBank/DDBJ databases">
        <title>Evolutionary priming and transition to the ectomycorrhizal habit in an iconic lineage of mushroom-forming fungi: is preadaptation a requirement?</title>
        <authorList>
            <consortium name="DOE Joint Genome Institute"/>
            <person name="Looney B.P."/>
            <person name="Miyauchi S."/>
            <person name="Morin E."/>
            <person name="Drula E."/>
            <person name="Courty P.E."/>
            <person name="Chicoki N."/>
            <person name="Fauchery L."/>
            <person name="Kohler A."/>
            <person name="Kuo A."/>
            <person name="LaButti K."/>
            <person name="Pangilinan J."/>
            <person name="Lipzen A."/>
            <person name="Riley R."/>
            <person name="Andreopoulos W."/>
            <person name="He G."/>
            <person name="Johnson J."/>
            <person name="Barry K.W."/>
            <person name="Grigoriev I.V."/>
            <person name="Nagy L."/>
            <person name="Hibbett D."/>
            <person name="Henrissat B."/>
            <person name="Matheny P.B."/>
            <person name="Labbe J."/>
            <person name="Martin A.F."/>
        </authorList>
    </citation>
    <scope>NUCLEOTIDE SEQUENCE</scope>
    <source>
        <strain evidence="1">BPL698</strain>
    </source>
</reference>
<accession>A0ACC0UD52</accession>
<proteinExistence type="predicted"/>
<organism evidence="1 2">
    <name type="scientific">Russula earlei</name>
    <dbReference type="NCBI Taxonomy" id="71964"/>
    <lineage>
        <taxon>Eukaryota</taxon>
        <taxon>Fungi</taxon>
        <taxon>Dikarya</taxon>
        <taxon>Basidiomycota</taxon>
        <taxon>Agaricomycotina</taxon>
        <taxon>Agaricomycetes</taxon>
        <taxon>Russulales</taxon>
        <taxon>Russulaceae</taxon>
        <taxon>Russula</taxon>
    </lineage>
</organism>
<sequence>MRGFRTSVDQIRVVDSCLADKFAGVSRDLEVVMLTISSTNGDGDSEDDDLEGMDRIGLLLLQQRKLLDDREELISQVRALPGFECFLKAPSFDSLALAALGGPNSGIGSCTVEIPESTISIQNNTSIFYALCSLACMTFVGPSYRKAPETKYLHILSYTPTLCALIEARKDCKETFKRPSILLVAQPDQSLLAALPEIWSIQRLSTKLHDGQRLTLLELIRSQLPVAEFAFLSACHTVEMTEGSIADEALHLTAAMQYCGFRSVVGTMWGMADDDGPELVEQFYKSMFSSDEPGTPYHERSASALRNAVRRLRKKGVPLERWVNFVHYVRVSRQLQFVLGRH</sequence>
<comment type="caution">
    <text evidence="1">The sequence shown here is derived from an EMBL/GenBank/DDBJ whole genome shotgun (WGS) entry which is preliminary data.</text>
</comment>
<dbReference type="Proteomes" id="UP001207468">
    <property type="component" value="Unassembled WGS sequence"/>
</dbReference>
<name>A0ACC0UD52_9AGAM</name>
<keyword evidence="2" id="KW-1185">Reference proteome</keyword>
<dbReference type="EMBL" id="JAGFNK010000062">
    <property type="protein sequence ID" value="KAI9509513.1"/>
    <property type="molecule type" value="Genomic_DNA"/>
</dbReference>
<evidence type="ECO:0000313" key="2">
    <source>
        <dbReference type="Proteomes" id="UP001207468"/>
    </source>
</evidence>
<protein>
    <submittedName>
        <fullName evidence="1">Uncharacterized protein</fullName>
    </submittedName>
</protein>
<evidence type="ECO:0000313" key="1">
    <source>
        <dbReference type="EMBL" id="KAI9509513.1"/>
    </source>
</evidence>
<gene>
    <name evidence="1" type="ORF">F5148DRAFT_1148231</name>
</gene>